<accession>A0AA37T634</accession>
<evidence type="ECO:0000256" key="2">
    <source>
        <dbReference type="ARBA" id="ARBA00022452"/>
    </source>
</evidence>
<evidence type="ECO:0000256" key="4">
    <source>
        <dbReference type="ARBA" id="ARBA00023136"/>
    </source>
</evidence>
<reference evidence="6 7" key="1">
    <citation type="journal article" date="2014" name="Int. J. Syst. Evol. Microbiol.">
        <title>Complete genome sequence of Corynebacterium casei LMG S-19264T (=DSM 44701T), isolated from a smear-ripened cheese.</title>
        <authorList>
            <consortium name="US DOE Joint Genome Institute (JGI-PGF)"/>
            <person name="Walter F."/>
            <person name="Albersmeier A."/>
            <person name="Kalinowski J."/>
            <person name="Ruckert C."/>
        </authorList>
    </citation>
    <scope>NUCLEOTIDE SEQUENCE [LARGE SCALE GENOMIC DNA]</scope>
    <source>
        <strain evidence="6 7">NBRC 110095</strain>
    </source>
</reference>
<organism evidence="6 7">
    <name type="scientific">Marinibactrum halimedae</name>
    <dbReference type="NCBI Taxonomy" id="1444977"/>
    <lineage>
        <taxon>Bacteria</taxon>
        <taxon>Pseudomonadati</taxon>
        <taxon>Pseudomonadota</taxon>
        <taxon>Gammaproteobacteria</taxon>
        <taxon>Cellvibrionales</taxon>
        <taxon>Cellvibrionaceae</taxon>
        <taxon>Marinibactrum</taxon>
    </lineage>
</organism>
<name>A0AA37T634_9GAMM</name>
<dbReference type="GO" id="GO:0015562">
    <property type="term" value="F:efflux transmembrane transporter activity"/>
    <property type="evidence" value="ECO:0007669"/>
    <property type="project" value="InterPro"/>
</dbReference>
<evidence type="ECO:0000313" key="7">
    <source>
        <dbReference type="Proteomes" id="UP001156870"/>
    </source>
</evidence>
<comment type="caution">
    <text evidence="6">The sequence shown here is derived from an EMBL/GenBank/DDBJ whole genome shotgun (WGS) entry which is preliminary data.</text>
</comment>
<dbReference type="Gene3D" id="1.20.1600.10">
    <property type="entry name" value="Outer membrane efflux proteins (OEP)"/>
    <property type="match status" value="1"/>
</dbReference>
<dbReference type="PANTHER" id="PTHR30026:SF21">
    <property type="entry name" value="SLR1270 PROTEIN"/>
    <property type="match status" value="1"/>
</dbReference>
<gene>
    <name evidence="6" type="ORF">GCM10007877_21090</name>
</gene>
<protein>
    <submittedName>
        <fullName evidence="6">Multidrug transporter</fullName>
    </submittedName>
</protein>
<keyword evidence="7" id="KW-1185">Reference proteome</keyword>
<sequence length="540" mass="60392">MPEWFQQVILPYKKTFFSLSSLSLSSMVFFLTSTVSLHSIEARAQQASSQYSSAVIEGAKNQQVTVEGLASHTISLTDVLRSSYTHHPKVLSALAEREQTEAAVTAAQGAFDWQYKQQYDSRLSGYYDGNYWENSLSKPLGDWNAKVTAKYRRSDGDFPVYEEINSTLNRGEASIGVSLSLLKDRAIDKKRLTLQNAEVGVLAAQQMQTLSINDVLNKAGQTYLKWYLANERLRLVQVLVGMAEQRQEAIKIRVKQGDAAEITLTEAQTSVLSRRAMLVEEEQSLARFAQELSLYWRDAAGNPVLPQHISFSGTLSRSSVEELNTLLELSRGRIRALTLNRPSSDAGFNDYWKMAVIERHPALAEVDAALIQVENQLRLAKNDHLPNLDLSLKVAEDFGGGPDNLDDTDTIVALNFSMPLERRYAKASLQKAKAKERELKAKRRMISDNLQAEVSAELMNFTMLKSYSEIKQQQAQLAIKLLSQEQVRFAEGDSDQFILNSRETSAANALLQSVKANVDYVAQKIHLLALGAELESVFIQ</sequence>
<dbReference type="SUPFAM" id="SSF56954">
    <property type="entry name" value="Outer membrane efflux proteins (OEP)"/>
    <property type="match status" value="1"/>
</dbReference>
<evidence type="ECO:0000256" key="5">
    <source>
        <dbReference type="ARBA" id="ARBA00023237"/>
    </source>
</evidence>
<keyword evidence="5" id="KW-0998">Cell outer membrane</keyword>
<dbReference type="Proteomes" id="UP001156870">
    <property type="component" value="Unassembled WGS sequence"/>
</dbReference>
<proteinExistence type="predicted"/>
<evidence type="ECO:0000256" key="3">
    <source>
        <dbReference type="ARBA" id="ARBA00022692"/>
    </source>
</evidence>
<comment type="subcellular location">
    <subcellularLocation>
        <location evidence="1">Cell outer membrane</location>
    </subcellularLocation>
</comment>
<keyword evidence="4" id="KW-0472">Membrane</keyword>
<evidence type="ECO:0000256" key="1">
    <source>
        <dbReference type="ARBA" id="ARBA00004442"/>
    </source>
</evidence>
<dbReference type="PANTHER" id="PTHR30026">
    <property type="entry name" value="OUTER MEMBRANE PROTEIN TOLC"/>
    <property type="match status" value="1"/>
</dbReference>
<dbReference type="InterPro" id="IPR051906">
    <property type="entry name" value="TolC-like"/>
</dbReference>
<dbReference type="EMBL" id="BSPD01000045">
    <property type="protein sequence ID" value="GLS26394.1"/>
    <property type="molecule type" value="Genomic_DNA"/>
</dbReference>
<dbReference type="GO" id="GO:0015288">
    <property type="term" value="F:porin activity"/>
    <property type="evidence" value="ECO:0007669"/>
    <property type="project" value="TreeGrafter"/>
</dbReference>
<dbReference type="RefSeq" id="WP_232594728.1">
    <property type="nucleotide sequence ID" value="NZ_BSPD01000045.1"/>
</dbReference>
<keyword evidence="3" id="KW-0812">Transmembrane</keyword>
<dbReference type="AlphaFoldDB" id="A0AA37T634"/>
<keyword evidence="2" id="KW-1134">Transmembrane beta strand</keyword>
<dbReference type="GO" id="GO:1990281">
    <property type="term" value="C:efflux pump complex"/>
    <property type="evidence" value="ECO:0007669"/>
    <property type="project" value="TreeGrafter"/>
</dbReference>
<evidence type="ECO:0000313" key="6">
    <source>
        <dbReference type="EMBL" id="GLS26394.1"/>
    </source>
</evidence>
<dbReference type="GO" id="GO:0009279">
    <property type="term" value="C:cell outer membrane"/>
    <property type="evidence" value="ECO:0007669"/>
    <property type="project" value="UniProtKB-SubCell"/>
</dbReference>